<reference evidence="3" key="2">
    <citation type="submission" date="2024-02" db="EMBL/GenBank/DDBJ databases">
        <title>Comparative genomics of Cryptococcus and Kwoniella reveals pathogenesis evolution and contrasting modes of karyotype evolution via chromosome fusion or intercentromeric recombination.</title>
        <authorList>
            <person name="Coelho M.A."/>
            <person name="David-Palma M."/>
            <person name="Shea T."/>
            <person name="Bowers K."/>
            <person name="McGinley-Smith S."/>
            <person name="Mohammad A.W."/>
            <person name="Gnirke A."/>
            <person name="Yurkov A.M."/>
            <person name="Nowrousian M."/>
            <person name="Sun S."/>
            <person name="Cuomo C.A."/>
            <person name="Heitman J."/>
        </authorList>
    </citation>
    <scope>NUCLEOTIDE SEQUENCE</scope>
    <source>
        <strain evidence="3">CBS 10737</strain>
    </source>
</reference>
<feature type="coiled-coil region" evidence="1">
    <location>
        <begin position="211"/>
        <end position="240"/>
    </location>
</feature>
<name>A0AAJ8L9V2_9TREE</name>
<feature type="domain" description="CFA20" evidence="2">
    <location>
        <begin position="63"/>
        <end position="157"/>
    </location>
</feature>
<dbReference type="KEGG" id="kpin:30173184"/>
<dbReference type="GeneID" id="30173184"/>
<keyword evidence="1" id="KW-0175">Coiled coil</keyword>
<dbReference type="PANTHER" id="PTHR12458">
    <property type="entry name" value="ORF PROTEIN"/>
    <property type="match status" value="1"/>
</dbReference>
<protein>
    <recommendedName>
        <fullName evidence="2">CFA20 domain-containing protein</fullName>
    </recommendedName>
</protein>
<reference evidence="3" key="1">
    <citation type="submission" date="2013-07" db="EMBL/GenBank/DDBJ databases">
        <authorList>
            <consortium name="The Broad Institute Genome Sequencing Platform"/>
            <person name="Cuomo C."/>
            <person name="Litvintseva A."/>
            <person name="Chen Y."/>
            <person name="Heitman J."/>
            <person name="Sun S."/>
            <person name="Springer D."/>
            <person name="Dromer F."/>
            <person name="Young S.K."/>
            <person name="Zeng Q."/>
            <person name="Gargeya S."/>
            <person name="Fitzgerald M."/>
            <person name="Abouelleil A."/>
            <person name="Alvarado L."/>
            <person name="Berlin A.M."/>
            <person name="Chapman S.B."/>
            <person name="Dewar J."/>
            <person name="Goldberg J."/>
            <person name="Griggs A."/>
            <person name="Gujja S."/>
            <person name="Hansen M."/>
            <person name="Howarth C."/>
            <person name="Imamovic A."/>
            <person name="Larimer J."/>
            <person name="McCowan C."/>
            <person name="Murphy C."/>
            <person name="Pearson M."/>
            <person name="Priest M."/>
            <person name="Roberts A."/>
            <person name="Saif S."/>
            <person name="Shea T."/>
            <person name="Sykes S."/>
            <person name="Wortman J."/>
            <person name="Nusbaum C."/>
            <person name="Birren B."/>
        </authorList>
    </citation>
    <scope>NUCLEOTIDE SEQUENCE</scope>
    <source>
        <strain evidence="3">CBS 10737</strain>
    </source>
</reference>
<evidence type="ECO:0000313" key="3">
    <source>
        <dbReference type="EMBL" id="WWC72033.1"/>
    </source>
</evidence>
<dbReference type="AlphaFoldDB" id="A0AAJ8L9V2"/>
<sequence length="298" mass="34293">MSLLSGSIQPPLLSILSSTSSPSISPLWICHTDNSKDSLITTLPDTDEDLIVAESSLKTKSKGCLQHNVIHIQSPNPLKTYIQAGISKFEYLKELERSISKIRTIPLGIKLPYFNLQIKKLNSKKEIIFEIGFLNDKSKEGIIRFSSYKNNPTCHPFRNPPLINLPIKILNQNEFSTISNNTNNNTLTKWLNISINLNSLLNLFKILPRSKSKNKSKIEKENQQEEKEEEEKIKKRKLKIINNQLPSEGKFQSITYIKIYANCRIRRIWFSEEGEKTLRSMSKNVQDEWELYAADKEV</sequence>
<dbReference type="InterPro" id="IPR040441">
    <property type="entry name" value="CFA20/CFAP20DC"/>
</dbReference>
<dbReference type="Pfam" id="PF05018">
    <property type="entry name" value="CFA20_dom"/>
    <property type="match status" value="1"/>
</dbReference>
<dbReference type="EMBL" id="CP144526">
    <property type="protein sequence ID" value="WWC72033.1"/>
    <property type="molecule type" value="Genomic_DNA"/>
</dbReference>
<accession>A0AAJ8L9V2</accession>
<dbReference type="InterPro" id="IPR007714">
    <property type="entry name" value="CFA20_dom"/>
</dbReference>
<evidence type="ECO:0000259" key="2">
    <source>
        <dbReference type="Pfam" id="PF05018"/>
    </source>
</evidence>
<dbReference type="RefSeq" id="XP_070059323.1">
    <property type="nucleotide sequence ID" value="XM_070203222.1"/>
</dbReference>
<keyword evidence="4" id="KW-1185">Reference proteome</keyword>
<evidence type="ECO:0000313" key="4">
    <source>
        <dbReference type="Proteomes" id="UP000094020"/>
    </source>
</evidence>
<dbReference type="Proteomes" id="UP000094020">
    <property type="component" value="Chromosome 8"/>
</dbReference>
<evidence type="ECO:0000256" key="1">
    <source>
        <dbReference type="SAM" id="Coils"/>
    </source>
</evidence>
<organism evidence="3 4">
    <name type="scientific">Kwoniella pini CBS 10737</name>
    <dbReference type="NCBI Taxonomy" id="1296096"/>
    <lineage>
        <taxon>Eukaryota</taxon>
        <taxon>Fungi</taxon>
        <taxon>Dikarya</taxon>
        <taxon>Basidiomycota</taxon>
        <taxon>Agaricomycotina</taxon>
        <taxon>Tremellomycetes</taxon>
        <taxon>Tremellales</taxon>
        <taxon>Cryptococcaceae</taxon>
        <taxon>Kwoniella</taxon>
    </lineage>
</organism>
<proteinExistence type="predicted"/>
<gene>
    <name evidence="3" type="ORF">I206_105992</name>
</gene>